<proteinExistence type="predicted"/>
<feature type="compositionally biased region" description="Basic and acidic residues" evidence="7">
    <location>
        <begin position="22"/>
        <end position="36"/>
    </location>
</feature>
<dbReference type="InterPro" id="IPR045878">
    <property type="entry name" value="GG1/2"/>
</dbReference>
<evidence type="ECO:0000313" key="10">
    <source>
        <dbReference type="RefSeq" id="XP_022156276.1"/>
    </source>
</evidence>
<feature type="region of interest" description="Disordered" evidence="7">
    <location>
        <begin position="1"/>
        <end position="48"/>
    </location>
</feature>
<dbReference type="KEGG" id="mcha:111023181"/>
<organism evidence="9 10">
    <name type="scientific">Momordica charantia</name>
    <name type="common">Bitter gourd</name>
    <name type="synonym">Balsam pear</name>
    <dbReference type="NCBI Taxonomy" id="3673"/>
    <lineage>
        <taxon>Eukaryota</taxon>
        <taxon>Viridiplantae</taxon>
        <taxon>Streptophyta</taxon>
        <taxon>Embryophyta</taxon>
        <taxon>Tracheophyta</taxon>
        <taxon>Spermatophyta</taxon>
        <taxon>Magnoliopsida</taxon>
        <taxon>eudicotyledons</taxon>
        <taxon>Gunneridae</taxon>
        <taxon>Pentapetalae</taxon>
        <taxon>rosids</taxon>
        <taxon>fabids</taxon>
        <taxon>Cucurbitales</taxon>
        <taxon>Cucurbitaceae</taxon>
        <taxon>Momordiceae</taxon>
        <taxon>Momordica</taxon>
    </lineage>
</organism>
<dbReference type="GO" id="GO:0007186">
    <property type="term" value="P:G protein-coupled receptor signaling pathway"/>
    <property type="evidence" value="ECO:0007669"/>
    <property type="project" value="InterPro"/>
</dbReference>
<evidence type="ECO:0000256" key="6">
    <source>
        <dbReference type="SAM" id="Coils"/>
    </source>
</evidence>
<evidence type="ECO:0000256" key="4">
    <source>
        <dbReference type="ARBA" id="ARBA00023136"/>
    </source>
</evidence>
<evidence type="ECO:0000256" key="5">
    <source>
        <dbReference type="ARBA" id="ARBA00023224"/>
    </source>
</evidence>
<dbReference type="Pfam" id="PF00631">
    <property type="entry name" value="G-gamma"/>
    <property type="match status" value="1"/>
</dbReference>
<keyword evidence="4" id="KW-0472">Membrane</keyword>
<dbReference type="AlphaFoldDB" id="A0A6J1DUG2"/>
<evidence type="ECO:0000256" key="2">
    <source>
        <dbReference type="ARBA" id="ARBA00022475"/>
    </source>
</evidence>
<dbReference type="InterPro" id="IPR015898">
    <property type="entry name" value="G-protein_gamma-like_dom"/>
</dbReference>
<evidence type="ECO:0000256" key="7">
    <source>
        <dbReference type="SAM" id="MobiDB-lite"/>
    </source>
</evidence>
<dbReference type="PANTHER" id="PTHR35129:SF5">
    <property type="entry name" value="GUANINE NUCLEOTIDE-BINDING PROTEIN SUBUNIT GAMMA 2"/>
    <property type="match status" value="1"/>
</dbReference>
<accession>A0A6J1DUG2</accession>
<evidence type="ECO:0000259" key="8">
    <source>
        <dbReference type="SMART" id="SM01224"/>
    </source>
</evidence>
<reference evidence="10" key="1">
    <citation type="submission" date="2025-08" db="UniProtKB">
        <authorList>
            <consortium name="RefSeq"/>
        </authorList>
    </citation>
    <scope>IDENTIFICATION</scope>
    <source>
        <strain evidence="10">OHB3-1</strain>
    </source>
</reference>
<dbReference type="RefSeq" id="XP_022156276.1">
    <property type="nucleotide sequence ID" value="XM_022300584.1"/>
</dbReference>
<keyword evidence="5" id="KW-0807">Transducer</keyword>
<feature type="coiled-coil region" evidence="6">
    <location>
        <begin position="52"/>
        <end position="79"/>
    </location>
</feature>
<dbReference type="PANTHER" id="PTHR35129">
    <property type="entry name" value="GUANINE NUCLEOTIDE-BINDING PROTEIN SUBUNIT GAMMA 1"/>
    <property type="match status" value="1"/>
</dbReference>
<evidence type="ECO:0000256" key="1">
    <source>
        <dbReference type="ARBA" id="ARBA00004236"/>
    </source>
</evidence>
<name>A0A6J1DUG2_MOMCH</name>
<dbReference type="OrthoDB" id="776094at2759"/>
<feature type="domain" description="G protein gamma" evidence="8">
    <location>
        <begin position="56"/>
        <end position="128"/>
    </location>
</feature>
<dbReference type="GO" id="GO:0005886">
    <property type="term" value="C:plasma membrane"/>
    <property type="evidence" value="ECO:0007669"/>
    <property type="project" value="UniProtKB-SubCell"/>
</dbReference>
<dbReference type="Proteomes" id="UP000504603">
    <property type="component" value="Unplaced"/>
</dbReference>
<evidence type="ECO:0000313" key="9">
    <source>
        <dbReference type="Proteomes" id="UP000504603"/>
    </source>
</evidence>
<keyword evidence="2" id="KW-1003">Cell membrane</keyword>
<gene>
    <name evidence="10" type="primary">LOC111023181</name>
</gene>
<sequence>MDDQPQSQPFPSPSPPGGGGEEAAKREQEANSETKPKSAVRCNNNNNNLFGRHRITAAITRLQNEISIIEDELQKLESIGEASTVCQELVSSVESFPDPLLPETRGPTDANWDQWFRGAHGSRNHRRWI</sequence>
<keyword evidence="3 6" id="KW-0175">Coiled coil</keyword>
<protein>
    <submittedName>
        <fullName evidence="10">Guanine nucleotide-binding protein subunit gamma 2-like</fullName>
    </submittedName>
</protein>
<dbReference type="GeneID" id="111023181"/>
<dbReference type="SMART" id="SM01224">
    <property type="entry name" value="G_gamma"/>
    <property type="match status" value="1"/>
</dbReference>
<comment type="subcellular location">
    <subcellularLocation>
        <location evidence="1">Cell membrane</location>
    </subcellularLocation>
</comment>
<evidence type="ECO:0000256" key="3">
    <source>
        <dbReference type="ARBA" id="ARBA00023054"/>
    </source>
</evidence>
<keyword evidence="9" id="KW-1185">Reference proteome</keyword>